<evidence type="ECO:0000256" key="11">
    <source>
        <dbReference type="ARBA" id="ARBA00022989"/>
    </source>
</evidence>
<dbReference type="PANTHER" id="PTHR24421:SF10">
    <property type="entry name" value="NITRATE_NITRITE SENSOR PROTEIN NARQ"/>
    <property type="match status" value="1"/>
</dbReference>
<dbReference type="InterPro" id="IPR007895">
    <property type="entry name" value="MASE1"/>
</dbReference>
<proteinExistence type="predicted"/>
<feature type="domain" description="Histidine kinase" evidence="16">
    <location>
        <begin position="429"/>
        <end position="531"/>
    </location>
</feature>
<evidence type="ECO:0000256" key="15">
    <source>
        <dbReference type="SAM" id="Phobius"/>
    </source>
</evidence>
<reference evidence="18" key="1">
    <citation type="journal article" date="2020" name="Int. J. Syst. Evol. Microbiol.">
        <title>Alteromonas alba sp. nov., a marine bacterium isolated from the seawater of the West Pacific Ocean.</title>
        <authorList>
            <person name="Sun C."/>
            <person name="Wu Y.-H."/>
            <person name="Xamxidin M."/>
            <person name="Cheng H."/>
            <person name="Xu X.-W."/>
        </authorList>
    </citation>
    <scope>NUCLEOTIDE SEQUENCE [LARGE SCALE GENOMIC DNA]</scope>
    <source>
        <strain evidence="18">9a2</strain>
    </source>
</reference>
<dbReference type="Gene3D" id="3.30.565.10">
    <property type="entry name" value="Histidine kinase-like ATPase, C-terminal domain"/>
    <property type="match status" value="1"/>
</dbReference>
<evidence type="ECO:0000256" key="5">
    <source>
        <dbReference type="ARBA" id="ARBA00022553"/>
    </source>
</evidence>
<keyword evidence="5" id="KW-0597">Phosphoprotein</keyword>
<keyword evidence="12" id="KW-0902">Two-component regulatory system</keyword>
<evidence type="ECO:0000313" key="17">
    <source>
        <dbReference type="EMBL" id="PRO67965.1"/>
    </source>
</evidence>
<keyword evidence="9" id="KW-0418">Kinase</keyword>
<dbReference type="SUPFAM" id="SSF55874">
    <property type="entry name" value="ATPase domain of HSP90 chaperone/DNA topoisomerase II/histidine kinase"/>
    <property type="match status" value="1"/>
</dbReference>
<feature type="transmembrane region" description="Helical" evidence="15">
    <location>
        <begin position="198"/>
        <end position="216"/>
    </location>
</feature>
<dbReference type="Pfam" id="PF07730">
    <property type="entry name" value="HisKA_3"/>
    <property type="match status" value="1"/>
</dbReference>
<keyword evidence="7 15" id="KW-0812">Transmembrane</keyword>
<feature type="transmembrane region" description="Helical" evidence="15">
    <location>
        <begin position="159"/>
        <end position="186"/>
    </location>
</feature>
<evidence type="ECO:0000256" key="8">
    <source>
        <dbReference type="ARBA" id="ARBA00022741"/>
    </source>
</evidence>
<evidence type="ECO:0000256" key="7">
    <source>
        <dbReference type="ARBA" id="ARBA00022692"/>
    </source>
</evidence>
<dbReference type="InterPro" id="IPR011712">
    <property type="entry name" value="Sig_transdc_His_kin_sub3_dim/P"/>
</dbReference>
<feature type="transmembrane region" description="Helical" evidence="15">
    <location>
        <begin position="91"/>
        <end position="112"/>
    </location>
</feature>
<keyword evidence="8" id="KW-0547">Nucleotide-binding</keyword>
<evidence type="ECO:0000259" key="16">
    <source>
        <dbReference type="PROSITE" id="PS50109"/>
    </source>
</evidence>
<evidence type="ECO:0000256" key="13">
    <source>
        <dbReference type="ARBA" id="ARBA00023136"/>
    </source>
</evidence>
<feature type="transmembrane region" description="Helical" evidence="15">
    <location>
        <begin position="273"/>
        <end position="293"/>
    </location>
</feature>
<dbReference type="InterPro" id="IPR036890">
    <property type="entry name" value="HATPase_C_sf"/>
</dbReference>
<evidence type="ECO:0000256" key="1">
    <source>
        <dbReference type="ARBA" id="ARBA00000085"/>
    </source>
</evidence>
<keyword evidence="6" id="KW-0808">Transferase</keyword>
<evidence type="ECO:0000256" key="3">
    <source>
        <dbReference type="ARBA" id="ARBA00012438"/>
    </source>
</evidence>
<evidence type="ECO:0000256" key="2">
    <source>
        <dbReference type="ARBA" id="ARBA00004651"/>
    </source>
</evidence>
<dbReference type="EC" id="2.7.13.3" evidence="3"/>
<comment type="caution">
    <text evidence="17">The sequence shown here is derived from an EMBL/GenBank/DDBJ whole genome shotgun (WGS) entry which is preliminary data.</text>
</comment>
<evidence type="ECO:0000256" key="4">
    <source>
        <dbReference type="ARBA" id="ARBA00022475"/>
    </source>
</evidence>
<feature type="transmembrane region" description="Helical" evidence="15">
    <location>
        <begin position="6"/>
        <end position="27"/>
    </location>
</feature>
<keyword evidence="14" id="KW-0175">Coiled coil</keyword>
<evidence type="ECO:0000256" key="6">
    <source>
        <dbReference type="ARBA" id="ARBA00022679"/>
    </source>
</evidence>
<comment type="subcellular location">
    <subcellularLocation>
        <location evidence="2">Cell membrane</location>
        <topology evidence="2">Multi-pass membrane protein</topology>
    </subcellularLocation>
</comment>
<feature type="coiled-coil region" evidence="14">
    <location>
        <begin position="296"/>
        <end position="326"/>
    </location>
</feature>
<dbReference type="CDD" id="cd16917">
    <property type="entry name" value="HATPase_UhpB-NarQ-NarX-like"/>
    <property type="match status" value="1"/>
</dbReference>
<dbReference type="SMART" id="SM00387">
    <property type="entry name" value="HATPase_c"/>
    <property type="match status" value="1"/>
</dbReference>
<dbReference type="EMBL" id="PVNO01000028">
    <property type="protein sequence ID" value="PRO67965.1"/>
    <property type="molecule type" value="Genomic_DNA"/>
</dbReference>
<evidence type="ECO:0000256" key="12">
    <source>
        <dbReference type="ARBA" id="ARBA00023012"/>
    </source>
</evidence>
<sequence>MKLKDFISVKFLAIGLAYTTLFHSVWLFSTQFEIISGTVSWYLPAGVRLAAFLMLPLRSWPMLVLAEKLTHLALFHPGGILDNTAFLSGSFGWYLVHLVISPALLCISVYLFRRKVRAPYIDSVNSTLATLAFCILISALLGATFLGRRALELQTDISVFLPILFDFLLGDFVGIIVLCPILFALLSKETKYREKNMLFAIVGAWLLFLLLSVYVYNSGTNISYQVKYLAVFPALFLSFRYAVLGSALSCLLIGLTAFVVASQSNLPPLEHQFYIIALCVSCLILGASISQSLEMNRVLSHKNEALERAVNRAQALSSKLVSLQEDERKRLSRDLHDDFGHRIVDLKLQLTLNKALADKETLLNKIDALYQAMKKSLGSLRPSGIDTLPIEAVIQGSAIVSTLKKSNIEYTFEVKGSPFAFTAEQKIHIYRIIQEAVSNSVKYANASRLGINISYTEANTTFCVSDNGKGIPAHITGVSSSHFAFPTDRPDNAASLGLLSMKERAKLINGSIYIESSSSSGTNICLSIPRQ</sequence>
<dbReference type="InterPro" id="IPR003594">
    <property type="entry name" value="HATPase_dom"/>
</dbReference>
<gene>
    <name evidence="17" type="ORF">C6Y39_15110</name>
</gene>
<organism evidence="17 18">
    <name type="scientific">Alteromonas gracilis</name>
    <dbReference type="NCBI Taxonomy" id="1479524"/>
    <lineage>
        <taxon>Bacteria</taxon>
        <taxon>Pseudomonadati</taxon>
        <taxon>Pseudomonadota</taxon>
        <taxon>Gammaproteobacteria</taxon>
        <taxon>Alteromonadales</taxon>
        <taxon>Alteromonadaceae</taxon>
        <taxon>Alteromonas/Salinimonas group</taxon>
        <taxon>Alteromonas</taxon>
    </lineage>
</organism>
<accession>A0ABX5CMU4</accession>
<evidence type="ECO:0000256" key="14">
    <source>
        <dbReference type="SAM" id="Coils"/>
    </source>
</evidence>
<dbReference type="Gene3D" id="1.20.5.1930">
    <property type="match status" value="1"/>
</dbReference>
<dbReference type="Proteomes" id="UP000239539">
    <property type="component" value="Unassembled WGS sequence"/>
</dbReference>
<dbReference type="InterPro" id="IPR005467">
    <property type="entry name" value="His_kinase_dom"/>
</dbReference>
<dbReference type="RefSeq" id="WP_105932078.1">
    <property type="nucleotide sequence ID" value="NZ_PVNO01000028.1"/>
</dbReference>
<feature type="transmembrane region" description="Helical" evidence="15">
    <location>
        <begin position="228"/>
        <end position="261"/>
    </location>
</feature>
<evidence type="ECO:0000313" key="18">
    <source>
        <dbReference type="Proteomes" id="UP000239539"/>
    </source>
</evidence>
<keyword evidence="4" id="KW-1003">Cell membrane</keyword>
<dbReference type="PROSITE" id="PS50109">
    <property type="entry name" value="HIS_KIN"/>
    <property type="match status" value="1"/>
</dbReference>
<protein>
    <recommendedName>
        <fullName evidence="3">histidine kinase</fullName>
        <ecNumber evidence="3">2.7.13.3</ecNumber>
    </recommendedName>
</protein>
<dbReference type="Pfam" id="PF05231">
    <property type="entry name" value="MASE1"/>
    <property type="match status" value="1"/>
</dbReference>
<evidence type="ECO:0000256" key="10">
    <source>
        <dbReference type="ARBA" id="ARBA00022840"/>
    </source>
</evidence>
<keyword evidence="11 15" id="KW-1133">Transmembrane helix</keyword>
<dbReference type="PANTHER" id="PTHR24421">
    <property type="entry name" value="NITRATE/NITRITE SENSOR PROTEIN NARX-RELATED"/>
    <property type="match status" value="1"/>
</dbReference>
<feature type="transmembrane region" description="Helical" evidence="15">
    <location>
        <begin position="124"/>
        <end position="147"/>
    </location>
</feature>
<name>A0ABX5CMU4_9ALTE</name>
<evidence type="ECO:0000256" key="9">
    <source>
        <dbReference type="ARBA" id="ARBA00022777"/>
    </source>
</evidence>
<keyword evidence="10" id="KW-0067">ATP-binding</keyword>
<keyword evidence="18" id="KW-1185">Reference proteome</keyword>
<keyword evidence="13 15" id="KW-0472">Membrane</keyword>
<comment type="catalytic activity">
    <reaction evidence="1">
        <text>ATP + protein L-histidine = ADP + protein N-phospho-L-histidine.</text>
        <dbReference type="EC" id="2.7.13.3"/>
    </reaction>
</comment>
<dbReference type="InterPro" id="IPR050482">
    <property type="entry name" value="Sensor_HK_TwoCompSys"/>
</dbReference>
<dbReference type="Pfam" id="PF02518">
    <property type="entry name" value="HATPase_c"/>
    <property type="match status" value="1"/>
</dbReference>